<gene>
    <name evidence="5" type="ORF">BCR33DRAFT_730654</name>
</gene>
<dbReference type="EC" id="3.1.1.47" evidence="1"/>
<dbReference type="GO" id="GO:0003847">
    <property type="term" value="F:1-alkyl-2-acetylglycerophosphocholine esterase activity"/>
    <property type="evidence" value="ECO:0007669"/>
    <property type="project" value="UniProtKB-EC"/>
</dbReference>
<accession>A0A1Y2ABW5</accession>
<comment type="caution">
    <text evidence="5">The sequence shown here is derived from an EMBL/GenBank/DDBJ whole genome shotgun (WGS) entry which is preliminary data.</text>
</comment>
<dbReference type="OrthoDB" id="2363873at2759"/>
<dbReference type="EMBL" id="MCGO01000262">
    <property type="protein sequence ID" value="ORY19996.1"/>
    <property type="molecule type" value="Genomic_DNA"/>
</dbReference>
<organism evidence="5 6">
    <name type="scientific">Rhizoclosmatium globosum</name>
    <dbReference type="NCBI Taxonomy" id="329046"/>
    <lineage>
        <taxon>Eukaryota</taxon>
        <taxon>Fungi</taxon>
        <taxon>Fungi incertae sedis</taxon>
        <taxon>Chytridiomycota</taxon>
        <taxon>Chytridiomycota incertae sedis</taxon>
        <taxon>Chytridiomycetes</taxon>
        <taxon>Chytridiales</taxon>
        <taxon>Chytriomycetaceae</taxon>
        <taxon>Rhizoclosmatium</taxon>
    </lineage>
</organism>
<protein>
    <recommendedName>
        <fullName evidence="1">1-alkyl-2-acetylglycerophosphocholine esterase</fullName>
        <ecNumber evidence="1">3.1.1.47</ecNumber>
    </recommendedName>
</protein>
<dbReference type="AlphaFoldDB" id="A0A1Y2ABW5"/>
<dbReference type="Pfam" id="PF03403">
    <property type="entry name" value="PAF-AH_p_II"/>
    <property type="match status" value="1"/>
</dbReference>
<dbReference type="PANTHER" id="PTHR10272">
    <property type="entry name" value="PLATELET-ACTIVATING FACTOR ACETYLHYDROLASE"/>
    <property type="match status" value="1"/>
</dbReference>
<reference evidence="5 6" key="1">
    <citation type="submission" date="2016-07" db="EMBL/GenBank/DDBJ databases">
        <title>Pervasive Adenine N6-methylation of Active Genes in Fungi.</title>
        <authorList>
            <consortium name="DOE Joint Genome Institute"/>
            <person name="Mondo S.J."/>
            <person name="Dannebaum R.O."/>
            <person name="Kuo R.C."/>
            <person name="Labutti K."/>
            <person name="Haridas S."/>
            <person name="Kuo A."/>
            <person name="Salamov A."/>
            <person name="Ahrendt S.R."/>
            <person name="Lipzen A."/>
            <person name="Sullivan W."/>
            <person name="Andreopoulos W.B."/>
            <person name="Clum A."/>
            <person name="Lindquist E."/>
            <person name="Daum C."/>
            <person name="Ramamoorthy G.K."/>
            <person name="Gryganskyi A."/>
            <person name="Culley D."/>
            <person name="Magnuson J.K."/>
            <person name="James T.Y."/>
            <person name="O'Malley M.A."/>
            <person name="Stajich J.E."/>
            <person name="Spatafora J.W."/>
            <person name="Visel A."/>
            <person name="Grigoriev I.V."/>
        </authorList>
    </citation>
    <scope>NUCLEOTIDE SEQUENCE [LARGE SCALE GENOMIC DNA]</scope>
    <source>
        <strain evidence="5 6">JEL800</strain>
    </source>
</reference>
<evidence type="ECO:0000256" key="3">
    <source>
        <dbReference type="ARBA" id="ARBA00022963"/>
    </source>
</evidence>
<name>A0A1Y2ABW5_9FUNG</name>
<sequence>MSWFLERVYMNAIRDAPVISDTQLAKLPVIVFSHGLAGNQTMYSQLMGNLASRGFVVLCVEHRDGSACGSGRGNYSETIPHIRNPHPEGPAAVSFRCEQLSQRVQEVKEAFQLLVALNEGKPMRNLLGSEFPLLQGRLDLAHTVIMGHSYGGATTLSVLQQHDNPFSCGISMDPWMYPIRDFSGISTPMLSIQCERFHWRKNLDDILKIWNKAASSPLNQFAVVKDTKHNDVSDFILVLPRLMGKFLQSGERDLESVYDLYDRVIISYLQQLWRLDDESLLKVDVESLKGCGDVSFGDEAFKLLVSNMER</sequence>
<evidence type="ECO:0000256" key="1">
    <source>
        <dbReference type="ARBA" id="ARBA00013201"/>
    </source>
</evidence>
<dbReference type="InterPro" id="IPR029058">
    <property type="entry name" value="AB_hydrolase_fold"/>
</dbReference>
<keyword evidence="2 5" id="KW-0378">Hydrolase</keyword>
<dbReference type="PANTHER" id="PTHR10272:SF0">
    <property type="entry name" value="PLATELET-ACTIVATING FACTOR ACETYLHYDROLASE"/>
    <property type="match status" value="1"/>
</dbReference>
<evidence type="ECO:0000313" key="5">
    <source>
        <dbReference type="EMBL" id="ORY19996.1"/>
    </source>
</evidence>
<proteinExistence type="predicted"/>
<dbReference type="GO" id="GO:0016042">
    <property type="term" value="P:lipid catabolic process"/>
    <property type="evidence" value="ECO:0007669"/>
    <property type="project" value="UniProtKB-KW"/>
</dbReference>
<dbReference type="STRING" id="329046.A0A1Y2ABW5"/>
<keyword evidence="6" id="KW-1185">Reference proteome</keyword>
<dbReference type="SUPFAM" id="SSF53474">
    <property type="entry name" value="alpha/beta-Hydrolases"/>
    <property type="match status" value="1"/>
</dbReference>
<dbReference type="Proteomes" id="UP000193642">
    <property type="component" value="Unassembled WGS sequence"/>
</dbReference>
<keyword evidence="4" id="KW-0443">Lipid metabolism</keyword>
<evidence type="ECO:0000313" key="6">
    <source>
        <dbReference type="Proteomes" id="UP000193642"/>
    </source>
</evidence>
<evidence type="ECO:0000256" key="2">
    <source>
        <dbReference type="ARBA" id="ARBA00022801"/>
    </source>
</evidence>
<evidence type="ECO:0000256" key="4">
    <source>
        <dbReference type="ARBA" id="ARBA00023098"/>
    </source>
</evidence>
<dbReference type="Gene3D" id="3.40.50.1820">
    <property type="entry name" value="alpha/beta hydrolase"/>
    <property type="match status" value="1"/>
</dbReference>
<keyword evidence="3" id="KW-0442">Lipid degradation</keyword>